<dbReference type="AlphaFoldDB" id="A0A2M8Z2T1"/>
<dbReference type="OrthoDB" id="9816277at2"/>
<sequence>MEQYRIIEKTLEVYKRCDIKKFPIDCFKVIKGLGIPVYKYSELPESKVKKCLLVSNDAFTLQGIIFYNDMFPHKERQRFTLMHEVAHIVLNHVGECVENEKEADFFSSNILAPRAIMQYLHCESVKDIYNTFYVSCMAANRIAKDYQSFCYWTQRNLHKSICEWFFPKKNSYIPMHTEQESENNKDDSEFFSTHLFLMGEGYVFEHAEYYHLHGHNF</sequence>
<dbReference type="InterPro" id="IPR010359">
    <property type="entry name" value="IrrE_HExxH"/>
</dbReference>
<evidence type="ECO:0000259" key="1">
    <source>
        <dbReference type="Pfam" id="PF06114"/>
    </source>
</evidence>
<organism evidence="2 3">
    <name type="scientific">[Clostridium] celerecrescens 18A</name>
    <dbReference type="NCBI Taxonomy" id="1286362"/>
    <lineage>
        <taxon>Bacteria</taxon>
        <taxon>Bacillati</taxon>
        <taxon>Bacillota</taxon>
        <taxon>Clostridia</taxon>
        <taxon>Lachnospirales</taxon>
        <taxon>Lachnospiraceae</taxon>
        <taxon>Lacrimispora</taxon>
    </lineage>
</organism>
<gene>
    <name evidence="2" type="ORF">H171_1219</name>
</gene>
<dbReference type="Pfam" id="PF06114">
    <property type="entry name" value="Peptidase_M78"/>
    <property type="match status" value="1"/>
</dbReference>
<comment type="caution">
    <text evidence="2">The sequence shown here is derived from an EMBL/GenBank/DDBJ whole genome shotgun (WGS) entry which is preliminary data.</text>
</comment>
<dbReference type="Gene3D" id="1.10.10.2910">
    <property type="match status" value="1"/>
</dbReference>
<reference evidence="2 3" key="1">
    <citation type="submission" date="2017-11" db="EMBL/GenBank/DDBJ databases">
        <title>Understudied soil microbes with underappreciated capabilities: Untangling the Clostridium saccharolyticum group.</title>
        <authorList>
            <person name="Leschine S."/>
        </authorList>
    </citation>
    <scope>NUCLEOTIDE SEQUENCE [LARGE SCALE GENOMIC DNA]</scope>
    <source>
        <strain evidence="2 3">18A</strain>
    </source>
</reference>
<dbReference type="Proteomes" id="UP000231092">
    <property type="component" value="Unassembled WGS sequence"/>
</dbReference>
<feature type="domain" description="IrrE N-terminal-like" evidence="1">
    <location>
        <begin position="62"/>
        <end position="140"/>
    </location>
</feature>
<accession>A0A2M8Z2T1</accession>
<protein>
    <submittedName>
        <fullName evidence="2">Uncharacterized protein DUF955</fullName>
    </submittedName>
</protein>
<dbReference type="EMBL" id="PGET01000001">
    <property type="protein sequence ID" value="PJJ27743.1"/>
    <property type="molecule type" value="Genomic_DNA"/>
</dbReference>
<dbReference type="RefSeq" id="WP_100304337.1">
    <property type="nucleotide sequence ID" value="NZ_PGET01000001.1"/>
</dbReference>
<evidence type="ECO:0000313" key="3">
    <source>
        <dbReference type="Proteomes" id="UP000231092"/>
    </source>
</evidence>
<name>A0A2M8Z2T1_9FIRM</name>
<evidence type="ECO:0000313" key="2">
    <source>
        <dbReference type="EMBL" id="PJJ27743.1"/>
    </source>
</evidence>
<proteinExistence type="predicted"/>